<feature type="region of interest" description="Disordered" evidence="1">
    <location>
        <begin position="64"/>
        <end position="124"/>
    </location>
</feature>
<organism evidence="2 3">
    <name type="scientific">Forsythia ovata</name>
    <dbReference type="NCBI Taxonomy" id="205694"/>
    <lineage>
        <taxon>Eukaryota</taxon>
        <taxon>Viridiplantae</taxon>
        <taxon>Streptophyta</taxon>
        <taxon>Embryophyta</taxon>
        <taxon>Tracheophyta</taxon>
        <taxon>Spermatophyta</taxon>
        <taxon>Magnoliopsida</taxon>
        <taxon>eudicotyledons</taxon>
        <taxon>Gunneridae</taxon>
        <taxon>Pentapetalae</taxon>
        <taxon>asterids</taxon>
        <taxon>lamiids</taxon>
        <taxon>Lamiales</taxon>
        <taxon>Oleaceae</taxon>
        <taxon>Forsythieae</taxon>
        <taxon>Forsythia</taxon>
    </lineage>
</organism>
<gene>
    <name evidence="2" type="ORF">Fot_32568</name>
</gene>
<proteinExistence type="predicted"/>
<accession>A0ABD1T874</accession>
<feature type="compositionally biased region" description="Low complexity" evidence="1">
    <location>
        <begin position="71"/>
        <end position="95"/>
    </location>
</feature>
<dbReference type="EMBL" id="JBFOLJ010000009">
    <property type="protein sequence ID" value="KAL2508921.1"/>
    <property type="molecule type" value="Genomic_DNA"/>
</dbReference>
<dbReference type="AlphaFoldDB" id="A0ABD1T874"/>
<evidence type="ECO:0000313" key="3">
    <source>
        <dbReference type="Proteomes" id="UP001604277"/>
    </source>
</evidence>
<sequence>MAAKAAIDLTSEKNPSSRVEALSKTVQIKLPIKSKALPLAKGVVIREPFPQSSRTTVAKVVEKRKRICEEPSPMSKSSSFPLSSSKPSSSRCSSSNKRGSEDGFNDISQKWSSSSSPQSPPLSDLFTSQRKRLQDFWLTPLPGFVARTAEFIFHFFNQAWESWSETITTRHR</sequence>
<protein>
    <submittedName>
        <fullName evidence="2">Uncharacterized protein</fullName>
    </submittedName>
</protein>
<comment type="caution">
    <text evidence="2">The sequence shown here is derived from an EMBL/GenBank/DDBJ whole genome shotgun (WGS) entry which is preliminary data.</text>
</comment>
<evidence type="ECO:0000313" key="2">
    <source>
        <dbReference type="EMBL" id="KAL2508921.1"/>
    </source>
</evidence>
<evidence type="ECO:0000256" key="1">
    <source>
        <dbReference type="SAM" id="MobiDB-lite"/>
    </source>
</evidence>
<dbReference type="Proteomes" id="UP001604277">
    <property type="component" value="Unassembled WGS sequence"/>
</dbReference>
<feature type="region of interest" description="Disordered" evidence="1">
    <location>
        <begin position="1"/>
        <end position="20"/>
    </location>
</feature>
<reference evidence="3" key="1">
    <citation type="submission" date="2024-07" db="EMBL/GenBank/DDBJ databases">
        <title>Two chromosome-level genome assemblies of Korean endemic species Abeliophyllum distichum and Forsythia ovata (Oleaceae).</title>
        <authorList>
            <person name="Jang H."/>
        </authorList>
    </citation>
    <scope>NUCLEOTIDE SEQUENCE [LARGE SCALE GENOMIC DNA]</scope>
</reference>
<keyword evidence="3" id="KW-1185">Reference proteome</keyword>
<name>A0ABD1T874_9LAMI</name>
<feature type="compositionally biased region" description="Low complexity" evidence="1">
    <location>
        <begin position="112"/>
        <end position="123"/>
    </location>
</feature>